<geneLocation type="plasmid" evidence="8">
    <name>pKPAL3</name>
</geneLocation>
<keyword evidence="4" id="KW-0233">DNA recombination</keyword>
<evidence type="ECO:0000313" key="8">
    <source>
        <dbReference type="EMBL" id="BBA31606.1"/>
    </source>
</evidence>
<dbReference type="PANTHER" id="PTHR30349">
    <property type="entry name" value="PHAGE INTEGRASE-RELATED"/>
    <property type="match status" value="1"/>
</dbReference>
<gene>
    <name evidence="8" type="primary">xerD</name>
</gene>
<dbReference type="CDD" id="cd00397">
    <property type="entry name" value="DNA_BRE_C"/>
    <property type="match status" value="1"/>
</dbReference>
<keyword evidence="3 5" id="KW-0238">DNA-binding</keyword>
<evidence type="ECO:0000259" key="6">
    <source>
        <dbReference type="PROSITE" id="PS51898"/>
    </source>
</evidence>
<dbReference type="InterPro" id="IPR044068">
    <property type="entry name" value="CB"/>
</dbReference>
<keyword evidence="8" id="KW-0614">Plasmid</keyword>
<dbReference type="Gene3D" id="1.10.150.130">
    <property type="match status" value="1"/>
</dbReference>
<evidence type="ECO:0000259" key="7">
    <source>
        <dbReference type="PROSITE" id="PS51900"/>
    </source>
</evidence>
<evidence type="ECO:0000256" key="5">
    <source>
        <dbReference type="PROSITE-ProRule" id="PRU01248"/>
    </source>
</evidence>
<dbReference type="EMBL" id="LC317093">
    <property type="protein sequence ID" value="BBA31606.1"/>
    <property type="molecule type" value="Genomic_DNA"/>
</dbReference>
<dbReference type="GO" id="GO:0003677">
    <property type="term" value="F:DNA binding"/>
    <property type="evidence" value="ECO:0007669"/>
    <property type="project" value="UniProtKB-UniRule"/>
</dbReference>
<dbReference type="InterPro" id="IPR050090">
    <property type="entry name" value="Tyrosine_recombinase_XerCD"/>
</dbReference>
<protein>
    <submittedName>
        <fullName evidence="8">Predicted integrase/recombinase</fullName>
    </submittedName>
</protein>
<dbReference type="PANTHER" id="PTHR30349:SF41">
    <property type="entry name" value="INTEGRASE_RECOMBINASE PROTEIN MJ0367-RELATED"/>
    <property type="match status" value="1"/>
</dbReference>
<feature type="domain" description="Core-binding (CB)" evidence="7">
    <location>
        <begin position="16"/>
        <end position="96"/>
    </location>
</feature>
<sequence>MGASPTSPVITGHNADRHRSRIGAWLASYDSVNTRAAYRRDVLLLLRHLDVHDTDLLAVRRRDLDLFARAQAHAGASPSTVARRLAAVSAFYRYAVLEEWVPVNPAHHLRRPRVDADETTTAGLSRRQAEDLLAAAAEHSVRAHALVDLLLCTGIRISEALTATRNDLGADRLVITRKGGTRAVVHLPEHTSGALHTMVGATSTELATGAEADELLFTTSTGCPWHRCDASRALTRLGARAGISTRVTPHVLRHTHATLALGAGVALHHLQDSLGHKDPRTTRRYDRARTRLENSSARTVGDLFS</sequence>
<dbReference type="GO" id="GO:0015074">
    <property type="term" value="P:DNA integration"/>
    <property type="evidence" value="ECO:0007669"/>
    <property type="project" value="UniProtKB-KW"/>
</dbReference>
<feature type="domain" description="Tyr recombinase" evidence="6">
    <location>
        <begin position="119"/>
        <end position="299"/>
    </location>
</feature>
<dbReference type="InterPro" id="IPR010998">
    <property type="entry name" value="Integrase_recombinase_N"/>
</dbReference>
<dbReference type="SUPFAM" id="SSF56349">
    <property type="entry name" value="DNA breaking-rejoining enzymes"/>
    <property type="match status" value="1"/>
</dbReference>
<dbReference type="Gene3D" id="1.10.443.10">
    <property type="entry name" value="Intergrase catalytic core"/>
    <property type="match status" value="1"/>
</dbReference>
<comment type="similarity">
    <text evidence="1">Belongs to the 'phage' integrase family.</text>
</comment>
<dbReference type="InterPro" id="IPR002104">
    <property type="entry name" value="Integrase_catalytic"/>
</dbReference>
<evidence type="ECO:0000256" key="3">
    <source>
        <dbReference type="ARBA" id="ARBA00023125"/>
    </source>
</evidence>
<dbReference type="Pfam" id="PF02899">
    <property type="entry name" value="Phage_int_SAM_1"/>
    <property type="match status" value="1"/>
</dbReference>
<dbReference type="Pfam" id="PF00589">
    <property type="entry name" value="Phage_integrase"/>
    <property type="match status" value="1"/>
</dbReference>
<name>A0A286T687_9MICC</name>
<dbReference type="InterPro" id="IPR013762">
    <property type="entry name" value="Integrase-like_cat_sf"/>
</dbReference>
<dbReference type="PROSITE" id="PS51898">
    <property type="entry name" value="TYR_RECOMBINASE"/>
    <property type="match status" value="1"/>
</dbReference>
<keyword evidence="2" id="KW-0229">DNA integration</keyword>
<dbReference type="InterPro" id="IPR004107">
    <property type="entry name" value="Integrase_SAM-like_N"/>
</dbReference>
<accession>A0A286T687</accession>
<organism evidence="8">
    <name type="scientific">Kocuria palustris</name>
    <dbReference type="NCBI Taxonomy" id="71999"/>
    <lineage>
        <taxon>Bacteria</taxon>
        <taxon>Bacillati</taxon>
        <taxon>Actinomycetota</taxon>
        <taxon>Actinomycetes</taxon>
        <taxon>Micrococcales</taxon>
        <taxon>Micrococcaceae</taxon>
        <taxon>Kocuria</taxon>
    </lineage>
</organism>
<proteinExistence type="inferred from homology"/>
<dbReference type="GO" id="GO:0006310">
    <property type="term" value="P:DNA recombination"/>
    <property type="evidence" value="ECO:0007669"/>
    <property type="project" value="UniProtKB-KW"/>
</dbReference>
<dbReference type="RefSeq" id="WP_280991024.1">
    <property type="nucleotide sequence ID" value="NZ_LC317093.1"/>
</dbReference>
<dbReference type="AlphaFoldDB" id="A0A286T687"/>
<reference evidence="8" key="1">
    <citation type="submission" date="2017-08" db="EMBL/GenBank/DDBJ databases">
        <title>Development of novel E. coli-Kocuria shuttle vector using cryptic plasmid pKPAL3 from Kocuria palustris IPUFS-1 and utilization for producing enantiopure (S)-styrene oxide.</title>
        <authorList>
            <person name="Toda H."/>
            <person name="Itoh N."/>
        </authorList>
    </citation>
    <scope>NUCLEOTIDE SEQUENCE</scope>
    <source>
        <strain evidence="8">IPUFS-1</strain>
        <plasmid evidence="8">pKPAL3</plasmid>
    </source>
</reference>
<evidence type="ECO:0000256" key="2">
    <source>
        <dbReference type="ARBA" id="ARBA00022908"/>
    </source>
</evidence>
<dbReference type="PROSITE" id="PS51900">
    <property type="entry name" value="CB"/>
    <property type="match status" value="1"/>
</dbReference>
<evidence type="ECO:0000256" key="1">
    <source>
        <dbReference type="ARBA" id="ARBA00008857"/>
    </source>
</evidence>
<dbReference type="InterPro" id="IPR011010">
    <property type="entry name" value="DNA_brk_join_enz"/>
</dbReference>
<evidence type="ECO:0000256" key="4">
    <source>
        <dbReference type="ARBA" id="ARBA00023172"/>
    </source>
</evidence>